<dbReference type="PANTHER" id="PTHR42973:SF7">
    <property type="entry name" value="FAD-BINDING PCMH-TYPE DOMAIN-CONTAINING PROTEIN"/>
    <property type="match status" value="1"/>
</dbReference>
<keyword evidence="4" id="KW-0560">Oxidoreductase</keyword>
<evidence type="ECO:0000256" key="1">
    <source>
        <dbReference type="ARBA" id="ARBA00005466"/>
    </source>
</evidence>
<accession>A0AAD7EXU4</accession>
<evidence type="ECO:0000256" key="2">
    <source>
        <dbReference type="ARBA" id="ARBA00022630"/>
    </source>
</evidence>
<dbReference type="PANTHER" id="PTHR42973">
    <property type="entry name" value="BINDING OXIDOREDUCTASE, PUTATIVE (AFU_ORTHOLOGUE AFUA_1G17690)-RELATED"/>
    <property type="match status" value="1"/>
</dbReference>
<dbReference type="InterPro" id="IPR016169">
    <property type="entry name" value="FAD-bd_PCMH_sub2"/>
</dbReference>
<dbReference type="Gene3D" id="3.30.465.10">
    <property type="match status" value="1"/>
</dbReference>
<evidence type="ECO:0000259" key="5">
    <source>
        <dbReference type="PROSITE" id="PS51387"/>
    </source>
</evidence>
<keyword evidence="3" id="KW-0274">FAD</keyword>
<dbReference type="InterPro" id="IPR050416">
    <property type="entry name" value="FAD-linked_Oxidoreductase"/>
</dbReference>
<dbReference type="InterPro" id="IPR001345">
    <property type="entry name" value="PG/BPGM_mutase_AS"/>
</dbReference>
<dbReference type="Pfam" id="PF01565">
    <property type="entry name" value="FAD_binding_4"/>
    <property type="match status" value="1"/>
</dbReference>
<dbReference type="InterPro" id="IPR006094">
    <property type="entry name" value="Oxid_FAD_bind_N"/>
</dbReference>
<feature type="domain" description="FAD-binding PCMH-type" evidence="5">
    <location>
        <begin position="50"/>
        <end position="215"/>
    </location>
</feature>
<keyword evidence="2" id="KW-0285">Flavoprotein</keyword>
<keyword evidence="7" id="KW-1185">Reference proteome</keyword>
<evidence type="ECO:0000313" key="7">
    <source>
        <dbReference type="Proteomes" id="UP001218218"/>
    </source>
</evidence>
<dbReference type="InterPro" id="IPR036318">
    <property type="entry name" value="FAD-bd_PCMH-like_sf"/>
</dbReference>
<dbReference type="Gene3D" id="3.40.462.20">
    <property type="match status" value="1"/>
</dbReference>
<comment type="caution">
    <text evidence="6">The sequence shown here is derived from an EMBL/GenBank/DDBJ whole genome shotgun (WGS) entry which is preliminary data.</text>
</comment>
<proteinExistence type="inferred from homology"/>
<dbReference type="GO" id="GO:0016491">
    <property type="term" value="F:oxidoreductase activity"/>
    <property type="evidence" value="ECO:0007669"/>
    <property type="project" value="UniProtKB-KW"/>
</dbReference>
<comment type="similarity">
    <text evidence="1">Belongs to the oxygen-dependent FAD-linked oxidoreductase family.</text>
</comment>
<dbReference type="InterPro" id="IPR016166">
    <property type="entry name" value="FAD-bd_PCMH"/>
</dbReference>
<dbReference type="PROSITE" id="PS51387">
    <property type="entry name" value="FAD_PCMH"/>
    <property type="match status" value="1"/>
</dbReference>
<sequence>MNLSTAPAVPELFSTFLSKLSASISTEAKVLTNQNGTEFQESLQRWSDIALKIPTAIVLVATENDVVLTVKLAVELGIPFVPKSGGHSLWSTIGDEGFILDLSLLKRISIDTEGKMVTVESGVLIKEVNDAAFERALGNGNTIGVVPQALGGGISALSSLCGYTSDSIVSARLVTASGSLITVSHTSHPELLWALQGAGQFFGIVTELTLQAYPLSILGTSDGTVWTGSIVFPTQRAEEVLRALAPLIADESTPAIGLFLIAAPPPMFTTCLVIIPVFFGPTSAAEQYYEPIITLGPMMMDCKAVPFARLNDSMETFCSKGGFKRFAGAGIQKSDPSVWPKVIELFEELKSKCPDAGATGYAFEWNAYSPENKISHADTAFSHRDVKVWSELLSWYTSPESYAEVYRIEQEVLALVRHGQTEENQAAFPNWTRDEPLQRRYRGSERLEKLKGLKREWDPKGIFTSQLL</sequence>
<dbReference type="AlphaFoldDB" id="A0AAD7EXU4"/>
<evidence type="ECO:0000256" key="4">
    <source>
        <dbReference type="ARBA" id="ARBA00023002"/>
    </source>
</evidence>
<organism evidence="6 7">
    <name type="scientific">Mycena albidolilacea</name>
    <dbReference type="NCBI Taxonomy" id="1033008"/>
    <lineage>
        <taxon>Eukaryota</taxon>
        <taxon>Fungi</taxon>
        <taxon>Dikarya</taxon>
        <taxon>Basidiomycota</taxon>
        <taxon>Agaricomycotina</taxon>
        <taxon>Agaricomycetes</taxon>
        <taxon>Agaricomycetidae</taxon>
        <taxon>Agaricales</taxon>
        <taxon>Marasmiineae</taxon>
        <taxon>Mycenaceae</taxon>
        <taxon>Mycena</taxon>
    </lineage>
</organism>
<reference evidence="6" key="1">
    <citation type="submission" date="2023-03" db="EMBL/GenBank/DDBJ databases">
        <title>Massive genome expansion in bonnet fungi (Mycena s.s.) driven by repeated elements and novel gene families across ecological guilds.</title>
        <authorList>
            <consortium name="Lawrence Berkeley National Laboratory"/>
            <person name="Harder C.B."/>
            <person name="Miyauchi S."/>
            <person name="Viragh M."/>
            <person name="Kuo A."/>
            <person name="Thoen E."/>
            <person name="Andreopoulos B."/>
            <person name="Lu D."/>
            <person name="Skrede I."/>
            <person name="Drula E."/>
            <person name="Henrissat B."/>
            <person name="Morin E."/>
            <person name="Kohler A."/>
            <person name="Barry K."/>
            <person name="LaButti K."/>
            <person name="Morin E."/>
            <person name="Salamov A."/>
            <person name="Lipzen A."/>
            <person name="Mereny Z."/>
            <person name="Hegedus B."/>
            <person name="Baldrian P."/>
            <person name="Stursova M."/>
            <person name="Weitz H."/>
            <person name="Taylor A."/>
            <person name="Grigoriev I.V."/>
            <person name="Nagy L.G."/>
            <person name="Martin F."/>
            <person name="Kauserud H."/>
        </authorList>
    </citation>
    <scope>NUCLEOTIDE SEQUENCE</scope>
    <source>
        <strain evidence="6">CBHHK002</strain>
    </source>
</reference>
<gene>
    <name evidence="6" type="ORF">DFH08DRAFT_988012</name>
</gene>
<protein>
    <recommendedName>
        <fullName evidence="5">FAD-binding PCMH-type domain-containing protein</fullName>
    </recommendedName>
</protein>
<dbReference type="SUPFAM" id="SSF56176">
    <property type="entry name" value="FAD-binding/transporter-associated domain-like"/>
    <property type="match status" value="1"/>
</dbReference>
<evidence type="ECO:0000256" key="3">
    <source>
        <dbReference type="ARBA" id="ARBA00022827"/>
    </source>
</evidence>
<dbReference type="GO" id="GO:0071949">
    <property type="term" value="F:FAD binding"/>
    <property type="evidence" value="ECO:0007669"/>
    <property type="project" value="InterPro"/>
</dbReference>
<dbReference type="Proteomes" id="UP001218218">
    <property type="component" value="Unassembled WGS sequence"/>
</dbReference>
<name>A0AAD7EXU4_9AGAR</name>
<dbReference type="PROSITE" id="PS00175">
    <property type="entry name" value="PG_MUTASE"/>
    <property type="match status" value="1"/>
</dbReference>
<evidence type="ECO:0000313" key="6">
    <source>
        <dbReference type="EMBL" id="KAJ7353534.1"/>
    </source>
</evidence>
<dbReference type="EMBL" id="JARIHO010000011">
    <property type="protein sequence ID" value="KAJ7353534.1"/>
    <property type="molecule type" value="Genomic_DNA"/>
</dbReference>